<protein>
    <recommendedName>
        <fullName evidence="2">Probable allantoicase</fullName>
        <ecNumber evidence="2">3.5.3.4</ecNumber>
    </recommendedName>
    <alternativeName>
        <fullName evidence="2">Allantoate amidinohydrolase</fullName>
    </alternativeName>
</protein>
<dbReference type="InterPro" id="IPR015908">
    <property type="entry name" value="Allantoicase_dom"/>
</dbReference>
<dbReference type="UniPathway" id="UPA00395">
    <property type="reaction ID" value="UER00654"/>
</dbReference>
<feature type="domain" description="Allantoicase" evidence="3">
    <location>
        <begin position="176"/>
        <end position="307"/>
    </location>
</feature>
<dbReference type="GO" id="GO:0000256">
    <property type="term" value="P:allantoin catabolic process"/>
    <property type="evidence" value="ECO:0007669"/>
    <property type="project" value="UniProtKB-UniRule"/>
</dbReference>
<proteinExistence type="inferred from homology"/>
<dbReference type="GO" id="GO:0004037">
    <property type="term" value="F:allantoicase activity"/>
    <property type="evidence" value="ECO:0007669"/>
    <property type="project" value="UniProtKB-UniRule"/>
</dbReference>
<dbReference type="Gene3D" id="2.60.120.260">
    <property type="entry name" value="Galactose-binding domain-like"/>
    <property type="match status" value="2"/>
</dbReference>
<feature type="domain" description="Allantoicase" evidence="3">
    <location>
        <begin position="17"/>
        <end position="154"/>
    </location>
</feature>
<comment type="caution">
    <text evidence="4">The sequence shown here is derived from an EMBL/GenBank/DDBJ whole genome shotgun (WGS) entry which is preliminary data.</text>
</comment>
<dbReference type="EC" id="3.5.3.4" evidence="2"/>
<accession>A0A1F6D283</accession>
<comment type="catalytic activity">
    <reaction evidence="2">
        <text>allantoate + H2O = (S)-ureidoglycolate + urea</text>
        <dbReference type="Rhea" id="RHEA:11016"/>
        <dbReference type="ChEBI" id="CHEBI:15377"/>
        <dbReference type="ChEBI" id="CHEBI:16199"/>
        <dbReference type="ChEBI" id="CHEBI:17536"/>
        <dbReference type="ChEBI" id="CHEBI:57296"/>
        <dbReference type="EC" id="3.5.3.4"/>
    </reaction>
</comment>
<dbReference type="Pfam" id="PF03561">
    <property type="entry name" value="Allantoicase"/>
    <property type="match status" value="2"/>
</dbReference>
<comment type="similarity">
    <text evidence="1 2">Belongs to the allantoicase family.</text>
</comment>
<dbReference type="PANTHER" id="PTHR12045:SF3">
    <property type="entry name" value="INACTIVE ALLANTOICASE-RELATED"/>
    <property type="match status" value="1"/>
</dbReference>
<reference evidence="4 5" key="1">
    <citation type="journal article" date="2016" name="Nat. Commun.">
        <title>Thousands of microbial genomes shed light on interconnected biogeochemical processes in an aquifer system.</title>
        <authorList>
            <person name="Anantharaman K."/>
            <person name="Brown C.T."/>
            <person name="Hug L.A."/>
            <person name="Sharon I."/>
            <person name="Castelle C.J."/>
            <person name="Probst A.J."/>
            <person name="Thomas B.C."/>
            <person name="Singh A."/>
            <person name="Wilkins M.J."/>
            <person name="Karaoz U."/>
            <person name="Brodie E.L."/>
            <person name="Williams K.H."/>
            <person name="Hubbard S.S."/>
            <person name="Banfield J.F."/>
        </authorList>
    </citation>
    <scope>NUCLEOTIDE SEQUENCE [LARGE SCALE GENOMIC DNA]</scope>
    <source>
        <strain evidence="5">RIFCSPLOWO2_12_FULL_64_10</strain>
    </source>
</reference>
<comment type="pathway">
    <text evidence="2">Nitrogen metabolism; (S)-allantoin degradation; (S)-ureidoglycolate from allantoate (aminidohydrolase route): step 1/1.</text>
</comment>
<dbReference type="EMBL" id="MFKF01000073">
    <property type="protein sequence ID" value="OGG55538.1"/>
    <property type="molecule type" value="Genomic_DNA"/>
</dbReference>
<gene>
    <name evidence="2" type="primary">alc</name>
    <name evidence="4" type="ORF">A3F84_19975</name>
</gene>
<organism evidence="4 5">
    <name type="scientific">Handelsmanbacteria sp. (strain RIFCSPLOWO2_12_FULL_64_10)</name>
    <dbReference type="NCBI Taxonomy" id="1817868"/>
    <lineage>
        <taxon>Bacteria</taxon>
        <taxon>Candidatus Handelsmaniibacteriota</taxon>
    </lineage>
</organism>
<dbReference type="PANTHER" id="PTHR12045">
    <property type="entry name" value="ALLANTOICASE"/>
    <property type="match status" value="1"/>
</dbReference>
<dbReference type="PIRSF" id="PIRSF016516">
    <property type="entry name" value="Allantoicase"/>
    <property type="match status" value="1"/>
</dbReference>
<dbReference type="NCBIfam" id="TIGR02961">
    <property type="entry name" value="allantoicase"/>
    <property type="match status" value="1"/>
</dbReference>
<name>A0A1F6D283_HANXR</name>
<sequence length="308" mass="34417">MSDDFSEWVNLAQPRLGAAVIDANDEFFAEKENLIRPEPPVFIEGKFTDRGKWMDGWETRRRRAPGHDWCVVRLGLPGIVRGVDIDTAHFLGNHPPEASLDAGDGSTWTEILPRSALEPGSHNLFPARGRSACTHVRLNIFPDGGVARLRVYGEAFVDWSAGDPNALRDLAAIENGGRVLACNDMFFGPKDNLILPGRGTHMGDGWETKRRRTPGHDWVIVALGHEGVIRNVEVDTAHFKGNYPNRCSIEAARSETDWKTLLPEQKLRADHRHFFESELLDVGPVTRVRLNIFPDGGVSRLRVYGRIS</sequence>
<evidence type="ECO:0000259" key="3">
    <source>
        <dbReference type="Pfam" id="PF03561"/>
    </source>
</evidence>
<keyword evidence="2" id="KW-0378">Hydrolase</keyword>
<dbReference type="InterPro" id="IPR005164">
    <property type="entry name" value="Allantoicase"/>
</dbReference>
<evidence type="ECO:0000256" key="1">
    <source>
        <dbReference type="ARBA" id="ARBA00009242"/>
    </source>
</evidence>
<dbReference type="SUPFAM" id="SSF49785">
    <property type="entry name" value="Galactose-binding domain-like"/>
    <property type="match status" value="2"/>
</dbReference>
<keyword evidence="2" id="KW-0659">Purine metabolism</keyword>
<evidence type="ECO:0000313" key="5">
    <source>
        <dbReference type="Proteomes" id="UP000178606"/>
    </source>
</evidence>
<evidence type="ECO:0000313" key="4">
    <source>
        <dbReference type="EMBL" id="OGG55538.1"/>
    </source>
</evidence>
<dbReference type="HAMAP" id="MF_00813">
    <property type="entry name" value="Allantoicase"/>
    <property type="match status" value="1"/>
</dbReference>
<dbReference type="AlphaFoldDB" id="A0A1F6D283"/>
<evidence type="ECO:0000256" key="2">
    <source>
        <dbReference type="HAMAP-Rule" id="MF_00813"/>
    </source>
</evidence>
<dbReference type="GO" id="GO:0006144">
    <property type="term" value="P:purine nucleobase metabolic process"/>
    <property type="evidence" value="ECO:0007669"/>
    <property type="project" value="UniProtKB-KW"/>
</dbReference>
<dbReference type="Proteomes" id="UP000178606">
    <property type="component" value="Unassembled WGS sequence"/>
</dbReference>
<dbReference type="InterPro" id="IPR008979">
    <property type="entry name" value="Galactose-bd-like_sf"/>
</dbReference>